<dbReference type="Proteomes" id="UP000241394">
    <property type="component" value="Chromosome LG23"/>
</dbReference>
<evidence type="ECO:0000313" key="3">
    <source>
        <dbReference type="Proteomes" id="UP000241394"/>
    </source>
</evidence>
<proteinExistence type="predicted"/>
<dbReference type="STRING" id="1590841.A0A2R6PQP4"/>
<reference evidence="2 3" key="1">
    <citation type="submission" date="2017-07" db="EMBL/GenBank/DDBJ databases">
        <title>An improved, manually edited Actinidia chinensis var. chinensis (kiwifruit) genome highlights the challenges associated with draft genomes and gene prediction in plants.</title>
        <authorList>
            <person name="Pilkington S."/>
            <person name="Crowhurst R."/>
            <person name="Hilario E."/>
            <person name="Nardozza S."/>
            <person name="Fraser L."/>
            <person name="Peng Y."/>
            <person name="Gunaseelan K."/>
            <person name="Simpson R."/>
            <person name="Tahir J."/>
            <person name="Deroles S."/>
            <person name="Templeton K."/>
            <person name="Luo Z."/>
            <person name="Davy M."/>
            <person name="Cheng C."/>
            <person name="Mcneilage M."/>
            <person name="Scaglione D."/>
            <person name="Liu Y."/>
            <person name="Zhang Q."/>
            <person name="Datson P."/>
            <person name="De Silva N."/>
            <person name="Gardiner S."/>
            <person name="Bassett H."/>
            <person name="Chagne D."/>
            <person name="Mccallum J."/>
            <person name="Dzierzon H."/>
            <person name="Deng C."/>
            <person name="Wang Y.-Y."/>
            <person name="Barron N."/>
            <person name="Manako K."/>
            <person name="Bowen J."/>
            <person name="Foster T."/>
            <person name="Erridge Z."/>
            <person name="Tiffin H."/>
            <person name="Waite C."/>
            <person name="Davies K."/>
            <person name="Grierson E."/>
            <person name="Laing W."/>
            <person name="Kirk R."/>
            <person name="Chen X."/>
            <person name="Wood M."/>
            <person name="Montefiori M."/>
            <person name="Brummell D."/>
            <person name="Schwinn K."/>
            <person name="Catanach A."/>
            <person name="Fullerton C."/>
            <person name="Li D."/>
            <person name="Meiyalaghan S."/>
            <person name="Nieuwenhuizen N."/>
            <person name="Read N."/>
            <person name="Prakash R."/>
            <person name="Hunter D."/>
            <person name="Zhang H."/>
            <person name="Mckenzie M."/>
            <person name="Knabel M."/>
            <person name="Harris A."/>
            <person name="Allan A."/>
            <person name="Chen A."/>
            <person name="Janssen B."/>
            <person name="Plunkett B."/>
            <person name="Dwamena C."/>
            <person name="Voogd C."/>
            <person name="Leif D."/>
            <person name="Lafferty D."/>
            <person name="Souleyre E."/>
            <person name="Varkonyi-Gasic E."/>
            <person name="Gambi F."/>
            <person name="Hanley J."/>
            <person name="Yao J.-L."/>
            <person name="Cheung J."/>
            <person name="David K."/>
            <person name="Warren B."/>
            <person name="Marsh K."/>
            <person name="Snowden K."/>
            <person name="Lin-Wang K."/>
            <person name="Brian L."/>
            <person name="Martinez-Sanchez M."/>
            <person name="Wang M."/>
            <person name="Ileperuma N."/>
            <person name="Macnee N."/>
            <person name="Campin R."/>
            <person name="Mcatee P."/>
            <person name="Drummond R."/>
            <person name="Espley R."/>
            <person name="Ireland H."/>
            <person name="Wu R."/>
            <person name="Atkinson R."/>
            <person name="Karunairetnam S."/>
            <person name="Bulley S."/>
            <person name="Chunkath S."/>
            <person name="Hanley Z."/>
            <person name="Storey R."/>
            <person name="Thrimawithana A."/>
            <person name="Thomson S."/>
            <person name="David C."/>
            <person name="Testolin R."/>
        </authorList>
    </citation>
    <scope>NUCLEOTIDE SEQUENCE [LARGE SCALE GENOMIC DNA]</scope>
    <source>
        <strain evidence="3">cv. Red5</strain>
        <tissue evidence="2">Young leaf</tissue>
    </source>
</reference>
<comment type="caution">
    <text evidence="2">The sequence shown here is derived from an EMBL/GenBank/DDBJ whole genome shotgun (WGS) entry which is preliminary data.</text>
</comment>
<gene>
    <name evidence="2" type="ORF">CEY00_Acc26151</name>
</gene>
<keyword evidence="3" id="KW-1185">Reference proteome</keyword>
<dbReference type="PANTHER" id="PTHR35507:SF1">
    <property type="entry name" value="TMF_TATA_BD DOMAIN-CONTAINING PROTEIN"/>
    <property type="match status" value="1"/>
</dbReference>
<evidence type="ECO:0000313" key="2">
    <source>
        <dbReference type="EMBL" id="PSR95395.1"/>
    </source>
</evidence>
<feature type="coiled-coil region" evidence="1">
    <location>
        <begin position="153"/>
        <end position="180"/>
    </location>
</feature>
<dbReference type="Gramene" id="PSR95395">
    <property type="protein sequence ID" value="PSR95395"/>
    <property type="gene ID" value="CEY00_Acc26151"/>
</dbReference>
<dbReference type="EMBL" id="NKQK01000023">
    <property type="protein sequence ID" value="PSR95395.1"/>
    <property type="molecule type" value="Genomic_DNA"/>
</dbReference>
<organism evidence="2 3">
    <name type="scientific">Actinidia chinensis var. chinensis</name>
    <name type="common">Chinese soft-hair kiwi</name>
    <dbReference type="NCBI Taxonomy" id="1590841"/>
    <lineage>
        <taxon>Eukaryota</taxon>
        <taxon>Viridiplantae</taxon>
        <taxon>Streptophyta</taxon>
        <taxon>Embryophyta</taxon>
        <taxon>Tracheophyta</taxon>
        <taxon>Spermatophyta</taxon>
        <taxon>Magnoliopsida</taxon>
        <taxon>eudicotyledons</taxon>
        <taxon>Gunneridae</taxon>
        <taxon>Pentapetalae</taxon>
        <taxon>asterids</taxon>
        <taxon>Ericales</taxon>
        <taxon>Actinidiaceae</taxon>
        <taxon>Actinidia</taxon>
    </lineage>
</organism>
<dbReference type="PANTHER" id="PTHR35507">
    <property type="entry name" value="OS09G0488600 PROTEIN"/>
    <property type="match status" value="1"/>
</dbReference>
<dbReference type="OrthoDB" id="1894403at2759"/>
<evidence type="ECO:0000256" key="1">
    <source>
        <dbReference type="SAM" id="Coils"/>
    </source>
</evidence>
<dbReference type="AlphaFoldDB" id="A0A2R6PQP4"/>
<accession>A0A2R6PQP4</accession>
<protein>
    <submittedName>
        <fullName evidence="2">Spindle pole body component like</fullName>
    </submittedName>
</protein>
<reference evidence="3" key="2">
    <citation type="journal article" date="2018" name="BMC Genomics">
        <title>A manually annotated Actinidia chinensis var. chinensis (kiwifruit) genome highlights the challenges associated with draft genomes and gene prediction in plants.</title>
        <authorList>
            <person name="Pilkington S.M."/>
            <person name="Crowhurst R."/>
            <person name="Hilario E."/>
            <person name="Nardozza S."/>
            <person name="Fraser L."/>
            <person name="Peng Y."/>
            <person name="Gunaseelan K."/>
            <person name="Simpson R."/>
            <person name="Tahir J."/>
            <person name="Deroles S.C."/>
            <person name="Templeton K."/>
            <person name="Luo Z."/>
            <person name="Davy M."/>
            <person name="Cheng C."/>
            <person name="McNeilage M."/>
            <person name="Scaglione D."/>
            <person name="Liu Y."/>
            <person name="Zhang Q."/>
            <person name="Datson P."/>
            <person name="De Silva N."/>
            <person name="Gardiner S.E."/>
            <person name="Bassett H."/>
            <person name="Chagne D."/>
            <person name="McCallum J."/>
            <person name="Dzierzon H."/>
            <person name="Deng C."/>
            <person name="Wang Y.Y."/>
            <person name="Barron L."/>
            <person name="Manako K."/>
            <person name="Bowen J."/>
            <person name="Foster T.M."/>
            <person name="Erridge Z.A."/>
            <person name="Tiffin H."/>
            <person name="Waite C.N."/>
            <person name="Davies K.M."/>
            <person name="Grierson E.P."/>
            <person name="Laing W.A."/>
            <person name="Kirk R."/>
            <person name="Chen X."/>
            <person name="Wood M."/>
            <person name="Montefiori M."/>
            <person name="Brummell D.A."/>
            <person name="Schwinn K.E."/>
            <person name="Catanach A."/>
            <person name="Fullerton C."/>
            <person name="Li D."/>
            <person name="Meiyalaghan S."/>
            <person name="Nieuwenhuizen N."/>
            <person name="Read N."/>
            <person name="Prakash R."/>
            <person name="Hunter D."/>
            <person name="Zhang H."/>
            <person name="McKenzie M."/>
            <person name="Knabel M."/>
            <person name="Harris A."/>
            <person name="Allan A.C."/>
            <person name="Gleave A."/>
            <person name="Chen A."/>
            <person name="Janssen B.J."/>
            <person name="Plunkett B."/>
            <person name="Ampomah-Dwamena C."/>
            <person name="Voogd C."/>
            <person name="Leif D."/>
            <person name="Lafferty D."/>
            <person name="Souleyre E.J.F."/>
            <person name="Varkonyi-Gasic E."/>
            <person name="Gambi F."/>
            <person name="Hanley J."/>
            <person name="Yao J.L."/>
            <person name="Cheung J."/>
            <person name="David K.M."/>
            <person name="Warren B."/>
            <person name="Marsh K."/>
            <person name="Snowden K.C."/>
            <person name="Lin-Wang K."/>
            <person name="Brian L."/>
            <person name="Martinez-Sanchez M."/>
            <person name="Wang M."/>
            <person name="Ileperuma N."/>
            <person name="Macnee N."/>
            <person name="Campin R."/>
            <person name="McAtee P."/>
            <person name="Drummond R.S.M."/>
            <person name="Espley R.V."/>
            <person name="Ireland H.S."/>
            <person name="Wu R."/>
            <person name="Atkinson R.G."/>
            <person name="Karunairetnam S."/>
            <person name="Bulley S."/>
            <person name="Chunkath S."/>
            <person name="Hanley Z."/>
            <person name="Storey R."/>
            <person name="Thrimawithana A.H."/>
            <person name="Thomson S."/>
            <person name="David C."/>
            <person name="Testolin R."/>
            <person name="Huang H."/>
            <person name="Hellens R.P."/>
            <person name="Schaffer R.J."/>
        </authorList>
    </citation>
    <scope>NUCLEOTIDE SEQUENCE [LARGE SCALE GENOMIC DNA]</scope>
    <source>
        <strain evidence="3">cv. Red5</strain>
    </source>
</reference>
<sequence length="202" mass="23121">MQQQLDNLCEQVNFFKDQPGTWDDTTFAKNNDFLFNEQFASEKAISVAHGCWLSDQHQPNDPTSISMVKASSGEETLKYKIPLSNVAEPEERRMSDLSDWASSVTSSVDIQLNTLAIEQDIYNLKKECEEKDATTKELSTFLQSSEVAGSKRIAELEDIIRRKNMRITKLKKDMLVLEQKVVHYTRLRRPSSASSSNMRSYQ</sequence>
<keyword evidence="1" id="KW-0175">Coiled coil</keyword>
<name>A0A2R6PQP4_ACTCC</name>
<dbReference type="InParanoid" id="A0A2R6PQP4"/>